<dbReference type="Proteomes" id="UP000245790">
    <property type="component" value="Unassembled WGS sequence"/>
</dbReference>
<sequence length="499" mass="55507">MKFEYSAENNCIGHKMLKQLTALIMSMPVLVSASDIYLKNVTIISPNNSSPVKDAYVLIADDKISTISKSPINIPSNTKIINGEGRYLIPGLIDSHVHVSEMPGMIKGEKSDYLKDLEKTYFLQQPKSYLYFGITRIQDLAGDNRAIQQFQNSDISPSLSFCGMIPIADGYPVNVLGLGDPYKAFPYLVIEPNDSIPEGVNRAEHTPERIVDKIARDGGSCVKLFFEDGFGTESHWPLMKDQTVKAIITEAKKHGLSIYAHANAVDMQNIALKYDIDVIAHGLWNWNEHAKSENVPNAIQATLDTVIEKQIAYQPTFNVMDGLKALTVPNTLSSKDFSFVVPPSILSWYQSEDAQWFKQEIINDFGNPPLPILHKIMDGIISRGERSVQYLNQKNYPLVLASDTPSSPTYAAQPGLSSFLELKHMHSVGVSLGRILEAATINNAKLLNVDKIEGTVEAGKRANLLLLKRNPLETIDAYNSIEFVIIDGNAYERERFMAK</sequence>
<feature type="domain" description="Amidohydrolase-related" evidence="1">
    <location>
        <begin position="87"/>
        <end position="489"/>
    </location>
</feature>
<dbReference type="Gene3D" id="2.30.40.10">
    <property type="entry name" value="Urease, subunit C, domain 1"/>
    <property type="match status" value="2"/>
</dbReference>
<evidence type="ECO:0000259" key="1">
    <source>
        <dbReference type="Pfam" id="PF01979"/>
    </source>
</evidence>
<proteinExistence type="predicted"/>
<evidence type="ECO:0000313" key="3">
    <source>
        <dbReference type="Proteomes" id="UP000245790"/>
    </source>
</evidence>
<dbReference type="Gene3D" id="3.20.20.140">
    <property type="entry name" value="Metal-dependent hydrolases"/>
    <property type="match status" value="1"/>
</dbReference>
<dbReference type="RefSeq" id="WP_109762962.1">
    <property type="nucleotide sequence ID" value="NZ_QGGU01000004.1"/>
</dbReference>
<dbReference type="InterPro" id="IPR011059">
    <property type="entry name" value="Metal-dep_hydrolase_composite"/>
</dbReference>
<dbReference type="Pfam" id="PF01979">
    <property type="entry name" value="Amidohydro_1"/>
    <property type="match status" value="1"/>
</dbReference>
<dbReference type="AlphaFoldDB" id="A0A316FZM5"/>
<dbReference type="InterPro" id="IPR006680">
    <property type="entry name" value="Amidohydro-rel"/>
</dbReference>
<dbReference type="InterPro" id="IPR032466">
    <property type="entry name" value="Metal_Hydrolase"/>
</dbReference>
<protein>
    <submittedName>
        <fullName evidence="2">Amidohydrolase family protein</fullName>
    </submittedName>
</protein>
<accession>A0A316FZM5</accession>
<dbReference type="SUPFAM" id="SSF51556">
    <property type="entry name" value="Metallo-dependent hydrolases"/>
    <property type="match status" value="1"/>
</dbReference>
<keyword evidence="3" id="KW-1185">Reference proteome</keyword>
<name>A0A316FZM5_9GAMM</name>
<gene>
    <name evidence="2" type="ORF">C8D97_104208</name>
</gene>
<dbReference type="SUPFAM" id="SSF51338">
    <property type="entry name" value="Composite domain of metallo-dependent hydrolases"/>
    <property type="match status" value="1"/>
</dbReference>
<dbReference type="InterPro" id="IPR051781">
    <property type="entry name" value="Metallo-dep_Hydrolase"/>
</dbReference>
<dbReference type="Gene3D" id="3.30.110.90">
    <property type="entry name" value="Amidohydrolase"/>
    <property type="match status" value="1"/>
</dbReference>
<comment type="caution">
    <text evidence="2">The sequence shown here is derived from an EMBL/GenBank/DDBJ whole genome shotgun (WGS) entry which is preliminary data.</text>
</comment>
<reference evidence="2 3" key="1">
    <citation type="submission" date="2018-05" db="EMBL/GenBank/DDBJ databases">
        <title>Genomic Encyclopedia of Type Strains, Phase IV (KMG-IV): sequencing the most valuable type-strain genomes for metagenomic binning, comparative biology and taxonomic classification.</title>
        <authorList>
            <person name="Goeker M."/>
        </authorList>
    </citation>
    <scope>NUCLEOTIDE SEQUENCE [LARGE SCALE GENOMIC DNA]</scope>
    <source>
        <strain evidence="2 3">DSM 25350</strain>
    </source>
</reference>
<evidence type="ECO:0000313" key="2">
    <source>
        <dbReference type="EMBL" id="PWK52990.1"/>
    </source>
</evidence>
<organism evidence="2 3">
    <name type="scientific">Pleionea mediterranea</name>
    <dbReference type="NCBI Taxonomy" id="523701"/>
    <lineage>
        <taxon>Bacteria</taxon>
        <taxon>Pseudomonadati</taxon>
        <taxon>Pseudomonadota</taxon>
        <taxon>Gammaproteobacteria</taxon>
        <taxon>Oceanospirillales</taxon>
        <taxon>Pleioneaceae</taxon>
        <taxon>Pleionea</taxon>
    </lineage>
</organism>
<dbReference type="PANTHER" id="PTHR43135:SF3">
    <property type="entry name" value="ALPHA-D-RIBOSE 1-METHYLPHOSPHONATE 5-TRIPHOSPHATE DIPHOSPHATASE"/>
    <property type="match status" value="1"/>
</dbReference>
<dbReference type="EMBL" id="QGGU01000004">
    <property type="protein sequence ID" value="PWK52990.1"/>
    <property type="molecule type" value="Genomic_DNA"/>
</dbReference>
<dbReference type="PANTHER" id="PTHR43135">
    <property type="entry name" value="ALPHA-D-RIBOSE 1-METHYLPHOSPHONATE 5-TRIPHOSPHATE DIPHOSPHATASE"/>
    <property type="match status" value="1"/>
</dbReference>
<keyword evidence="2" id="KW-0378">Hydrolase</keyword>
<dbReference type="GO" id="GO:0016810">
    <property type="term" value="F:hydrolase activity, acting on carbon-nitrogen (but not peptide) bonds"/>
    <property type="evidence" value="ECO:0007669"/>
    <property type="project" value="InterPro"/>
</dbReference>
<dbReference type="Gene3D" id="1.20.58.520">
    <property type="entry name" value="Amidohydrolase"/>
    <property type="match status" value="1"/>
</dbReference>